<name>A0A098DD93_GIBZE</name>
<reference evidence="3 4" key="2">
    <citation type="journal article" date="2010" name="Nature">
        <title>Comparative genomics reveals mobile pathogenicity chromosomes in Fusarium.</title>
        <authorList>
            <person name="Ma L.J."/>
            <person name="van der Does H.C."/>
            <person name="Borkovich K.A."/>
            <person name="Coleman J.J."/>
            <person name="Daboussi M.J."/>
            <person name="Di Pietro A."/>
            <person name="Dufresne M."/>
            <person name="Freitag M."/>
            <person name="Grabherr M."/>
            <person name="Henrissat B."/>
            <person name="Houterman P.M."/>
            <person name="Kang S."/>
            <person name="Shim W.B."/>
            <person name="Woloshuk C."/>
            <person name="Xie X."/>
            <person name="Xu J.R."/>
            <person name="Antoniw J."/>
            <person name="Baker S.E."/>
            <person name="Bluhm B.H."/>
            <person name="Breakspear A."/>
            <person name="Brown D.W."/>
            <person name="Butchko R.A."/>
            <person name="Chapman S."/>
            <person name="Coulson R."/>
            <person name="Coutinho P.M."/>
            <person name="Danchin E.G."/>
            <person name="Diener A."/>
            <person name="Gale L.R."/>
            <person name="Gardiner D.M."/>
            <person name="Goff S."/>
            <person name="Hammond-Kosack K.E."/>
            <person name="Hilburn K."/>
            <person name="Hua-Van A."/>
            <person name="Jonkers W."/>
            <person name="Kazan K."/>
            <person name="Kodira C.D."/>
            <person name="Koehrsen M."/>
            <person name="Kumar L."/>
            <person name="Lee Y.H."/>
            <person name="Li L."/>
            <person name="Manners J.M."/>
            <person name="Miranda-Saavedra D."/>
            <person name="Mukherjee M."/>
            <person name="Park G."/>
            <person name="Park J."/>
            <person name="Park S.Y."/>
            <person name="Proctor R.H."/>
            <person name="Regev A."/>
            <person name="Ruiz-Roldan M.C."/>
            <person name="Sain D."/>
            <person name="Sakthikumar S."/>
            <person name="Sykes S."/>
            <person name="Schwartz D.C."/>
            <person name="Turgeon B.G."/>
            <person name="Wapinski I."/>
            <person name="Yoder O."/>
            <person name="Young S."/>
            <person name="Zeng Q."/>
            <person name="Zhou S."/>
            <person name="Galagan J."/>
            <person name="Cuomo C.A."/>
            <person name="Kistler H.C."/>
            <person name="Rep M."/>
        </authorList>
    </citation>
    <scope>GENOME REANNOTATION</scope>
    <source>
        <strain evidence="4">ATCC MYA-4620 / CBS 123657 / FGSC 9075 / NRRL 31084 / PH-1</strain>
        <strain evidence="3">PH-1 / ATCC MYA-4620 / FGSC 9075 / NRRL 31084</strain>
    </source>
</reference>
<evidence type="ECO:0000256" key="1">
    <source>
        <dbReference type="SAM" id="MobiDB-lite"/>
    </source>
</evidence>
<proteinExistence type="predicted"/>
<feature type="compositionally biased region" description="Basic and acidic residues" evidence="1">
    <location>
        <begin position="31"/>
        <end position="44"/>
    </location>
</feature>
<dbReference type="AlphaFoldDB" id="A0A098DD93"/>
<accession>A0A0E0RYS7</accession>
<dbReference type="InParanoid" id="A0A098DD93"/>
<evidence type="ECO:0000313" key="3">
    <source>
        <dbReference type="EnsemblFungi" id="CEF76402"/>
    </source>
</evidence>
<keyword evidence="4" id="KW-1185">Reference proteome</keyword>
<sequence length="100" mass="11503">MLSRVEEEEEEEEEEEKKIETGRRRPFLFAKEGRRAGQGEEGWRRGRRKEGKNPRAGQMKGKSGSGGRKLRASTANPSNDFVMMLSGNWSFEPRVDCAQW</sequence>
<dbReference type="VEuPathDB" id="FungiDB:FGRAMPH1_01G09199"/>
<evidence type="ECO:0000313" key="2">
    <source>
        <dbReference type="EMBL" id="CEF76402.1"/>
    </source>
</evidence>
<protein>
    <submittedName>
        <fullName evidence="2">Chromosome 2, complete genome</fullName>
    </submittedName>
</protein>
<evidence type="ECO:0000313" key="4">
    <source>
        <dbReference type="Proteomes" id="UP000070720"/>
    </source>
</evidence>
<organism evidence="2 4">
    <name type="scientific">Gibberella zeae (strain ATCC MYA-4620 / CBS 123657 / FGSC 9075 / NRRL 31084 / PH-1)</name>
    <name type="common">Wheat head blight fungus</name>
    <name type="synonym">Fusarium graminearum</name>
    <dbReference type="NCBI Taxonomy" id="229533"/>
    <lineage>
        <taxon>Eukaryota</taxon>
        <taxon>Fungi</taxon>
        <taxon>Dikarya</taxon>
        <taxon>Ascomycota</taxon>
        <taxon>Pezizomycotina</taxon>
        <taxon>Sordariomycetes</taxon>
        <taxon>Hypocreomycetidae</taxon>
        <taxon>Hypocreales</taxon>
        <taxon>Nectriaceae</taxon>
        <taxon>Fusarium</taxon>
    </lineage>
</organism>
<reference evidence="2 4" key="3">
    <citation type="journal article" date="2015" name="BMC Genomics">
        <title>The completed genome sequence of the pathogenic ascomycete fungus Fusarium graminearum.</title>
        <authorList>
            <person name="King R."/>
            <person name="Urban M."/>
            <person name="Hammond-Kosack M.C."/>
            <person name="Hassani-Pak K."/>
            <person name="Hammond-Kosack K.E."/>
        </authorList>
    </citation>
    <scope>NUCLEOTIDE SEQUENCE [LARGE SCALE GENOMIC DNA]</scope>
    <source>
        <strain evidence="4">ATCC MYA-4620 / CBS 123657 / FGSC 9075 / NRRL 31084 / PH-1</strain>
        <strain evidence="2">PH-1</strain>
    </source>
</reference>
<reference evidence="3 4" key="1">
    <citation type="journal article" date="2007" name="Science">
        <title>The Fusarium graminearum genome reveals a link between localized polymorphism and pathogen specialization.</title>
        <authorList>
            <person name="Cuomo C.A."/>
            <person name="Gueldener U."/>
            <person name="Xu J.-R."/>
            <person name="Trail F."/>
            <person name="Turgeon B.G."/>
            <person name="Di Pietro A."/>
            <person name="Walton J.D."/>
            <person name="Ma L.-J."/>
            <person name="Baker S.E."/>
            <person name="Rep M."/>
            <person name="Adam G."/>
            <person name="Antoniw J."/>
            <person name="Baldwin T."/>
            <person name="Calvo S.E."/>
            <person name="Chang Y.-L."/>
            <person name="DeCaprio D."/>
            <person name="Gale L.R."/>
            <person name="Gnerre S."/>
            <person name="Goswami R.S."/>
            <person name="Hammond-Kosack K."/>
            <person name="Harris L.J."/>
            <person name="Hilburn K."/>
            <person name="Kennell J.C."/>
            <person name="Kroken S."/>
            <person name="Magnuson J.K."/>
            <person name="Mannhaupt G."/>
            <person name="Mauceli E.W."/>
            <person name="Mewes H.-W."/>
            <person name="Mitterbauer R."/>
            <person name="Muehlbauer G."/>
            <person name="Muensterkoetter M."/>
            <person name="Nelson D."/>
            <person name="O'Donnell K."/>
            <person name="Ouellet T."/>
            <person name="Qi W."/>
            <person name="Quesneville H."/>
            <person name="Roncero M.I.G."/>
            <person name="Seong K.-Y."/>
            <person name="Tetko I.V."/>
            <person name="Urban M."/>
            <person name="Waalwijk C."/>
            <person name="Ward T.J."/>
            <person name="Yao J."/>
            <person name="Birren B.W."/>
            <person name="Kistler H.C."/>
        </authorList>
    </citation>
    <scope>NUCLEOTIDE SEQUENCE [LARGE SCALE GENOMIC DNA]</scope>
    <source>
        <strain evidence="4">ATCC MYA-4620 / CBS 123657 / FGSC 9075 / NRRL 31084 / PH-1</strain>
        <strain evidence="3">PH-1 / ATCC MYA-4620 / FGSC 9075 / NRRL 31084</strain>
    </source>
</reference>
<feature type="region of interest" description="Disordered" evidence="1">
    <location>
        <begin position="1"/>
        <end position="76"/>
    </location>
</feature>
<gene>
    <name evidence="2" type="ORF">FGRAMPH1_01T09199</name>
</gene>
<feature type="compositionally biased region" description="Acidic residues" evidence="1">
    <location>
        <begin position="1"/>
        <end position="15"/>
    </location>
</feature>
<dbReference type="EnsemblFungi" id="CEF76402">
    <property type="protein sequence ID" value="CEF76402"/>
    <property type="gene ID" value="FGRRES_20117"/>
</dbReference>
<dbReference type="Proteomes" id="UP000070720">
    <property type="component" value="Chromosome 2"/>
</dbReference>
<dbReference type="EMBL" id="HG970333">
    <property type="protein sequence ID" value="CEF76402.1"/>
    <property type="molecule type" value="Genomic_DNA"/>
</dbReference>
<reference evidence="3" key="4">
    <citation type="submission" date="2017-01" db="UniProtKB">
        <authorList>
            <consortium name="EnsemblFungi"/>
        </authorList>
    </citation>
    <scope>IDENTIFICATION</scope>
    <source>
        <strain evidence="3">PH-1 / ATCC MYA-4620 / FGSC 9075 / NRRL 31084</strain>
    </source>
</reference>
<accession>A0A098DD93</accession>